<dbReference type="EMBL" id="BSPC01000010">
    <property type="protein sequence ID" value="GLS18254.1"/>
    <property type="molecule type" value="Genomic_DNA"/>
</dbReference>
<keyword evidence="4" id="KW-1185">Reference proteome</keyword>
<accession>A0ABQ6CHQ8</accession>
<dbReference type="InterPro" id="IPR032874">
    <property type="entry name" value="DDE_dom"/>
</dbReference>
<name>A0ABQ6CHQ8_9HYPH</name>
<sequence length="85" mass="10487">MREIGDLKRREKGRWKNNRAENSHQRFRRREAAMLKFRRTKTLQKFVAVHSQIHNHFYSERHLVSRQIYKQRRSTALAEWRTVPA</sequence>
<evidence type="ECO:0000313" key="3">
    <source>
        <dbReference type="EMBL" id="GLS18254.1"/>
    </source>
</evidence>
<dbReference type="Pfam" id="PF13610">
    <property type="entry name" value="DDE_Tnp_IS240"/>
    <property type="match status" value="1"/>
</dbReference>
<dbReference type="Proteomes" id="UP001156882">
    <property type="component" value="Unassembled WGS sequence"/>
</dbReference>
<reference evidence="4" key="1">
    <citation type="journal article" date="2019" name="Int. J. Syst. Evol. Microbiol.">
        <title>The Global Catalogue of Microorganisms (GCM) 10K type strain sequencing project: providing services to taxonomists for standard genome sequencing and annotation.</title>
        <authorList>
            <consortium name="The Broad Institute Genomics Platform"/>
            <consortium name="The Broad Institute Genome Sequencing Center for Infectious Disease"/>
            <person name="Wu L."/>
            <person name="Ma J."/>
        </authorList>
    </citation>
    <scope>NUCLEOTIDE SEQUENCE [LARGE SCALE GENOMIC DNA]</scope>
    <source>
        <strain evidence="4">NBRC 101365</strain>
    </source>
</reference>
<comment type="caution">
    <text evidence="3">The sequence shown here is derived from an EMBL/GenBank/DDBJ whole genome shotgun (WGS) entry which is preliminary data.</text>
</comment>
<proteinExistence type="predicted"/>
<evidence type="ECO:0000313" key="4">
    <source>
        <dbReference type="Proteomes" id="UP001156882"/>
    </source>
</evidence>
<protein>
    <recommendedName>
        <fullName evidence="2">DDE domain-containing protein</fullName>
    </recommendedName>
</protein>
<feature type="domain" description="DDE" evidence="2">
    <location>
        <begin position="9"/>
        <end position="57"/>
    </location>
</feature>
<evidence type="ECO:0000256" key="1">
    <source>
        <dbReference type="SAM" id="MobiDB-lite"/>
    </source>
</evidence>
<evidence type="ECO:0000259" key="2">
    <source>
        <dbReference type="Pfam" id="PF13610"/>
    </source>
</evidence>
<feature type="region of interest" description="Disordered" evidence="1">
    <location>
        <begin position="1"/>
        <end position="27"/>
    </location>
</feature>
<gene>
    <name evidence="3" type="ORF">GCM10007874_12700</name>
</gene>
<organism evidence="3 4">
    <name type="scientific">Labrys miyagiensis</name>
    <dbReference type="NCBI Taxonomy" id="346912"/>
    <lineage>
        <taxon>Bacteria</taxon>
        <taxon>Pseudomonadati</taxon>
        <taxon>Pseudomonadota</taxon>
        <taxon>Alphaproteobacteria</taxon>
        <taxon>Hyphomicrobiales</taxon>
        <taxon>Xanthobacteraceae</taxon>
        <taxon>Labrys</taxon>
    </lineage>
</organism>